<dbReference type="Proteomes" id="UP000007879">
    <property type="component" value="Unassembled WGS sequence"/>
</dbReference>
<feature type="region of interest" description="Disordered" evidence="4">
    <location>
        <begin position="119"/>
        <end position="147"/>
    </location>
</feature>
<evidence type="ECO:0000256" key="3">
    <source>
        <dbReference type="PROSITE-ProRule" id="PRU00023"/>
    </source>
</evidence>
<dbReference type="PROSITE" id="PS50088">
    <property type="entry name" value="ANK_REPEAT"/>
    <property type="match status" value="4"/>
</dbReference>
<dbReference type="EnsemblMetazoa" id="XM_020004505.1">
    <property type="protein sequence ID" value="XP_019860064.1"/>
    <property type="gene ID" value="LOC109588332"/>
</dbReference>
<dbReference type="SMART" id="SM00248">
    <property type="entry name" value="ANK"/>
    <property type="match status" value="18"/>
</dbReference>
<protein>
    <recommendedName>
        <fullName evidence="7">Death domain-containing protein</fullName>
    </recommendedName>
</protein>
<accession>A0AAN0JT42</accession>
<proteinExistence type="predicted"/>
<dbReference type="PROSITE" id="PS50297">
    <property type="entry name" value="ANK_REP_REGION"/>
    <property type="match status" value="3"/>
</dbReference>
<dbReference type="GeneID" id="109588332"/>
<dbReference type="Pfam" id="PF12796">
    <property type="entry name" value="Ank_2"/>
    <property type="match status" value="5"/>
</dbReference>
<dbReference type="SUPFAM" id="SSF48403">
    <property type="entry name" value="Ankyrin repeat"/>
    <property type="match status" value="3"/>
</dbReference>
<evidence type="ECO:0000313" key="6">
    <source>
        <dbReference type="Proteomes" id="UP000007879"/>
    </source>
</evidence>
<feature type="repeat" description="ANK" evidence="3">
    <location>
        <begin position="708"/>
        <end position="730"/>
    </location>
</feature>
<feature type="repeat" description="ANK" evidence="3">
    <location>
        <begin position="641"/>
        <end position="673"/>
    </location>
</feature>
<feature type="repeat" description="ANK" evidence="3">
    <location>
        <begin position="607"/>
        <end position="631"/>
    </location>
</feature>
<keyword evidence="6" id="KW-1185">Reference proteome</keyword>
<dbReference type="RefSeq" id="XP_019860064.1">
    <property type="nucleotide sequence ID" value="XM_020004505.1"/>
</dbReference>
<dbReference type="PANTHER" id="PTHR24198:SF165">
    <property type="entry name" value="ANKYRIN REPEAT-CONTAINING PROTEIN-RELATED"/>
    <property type="match status" value="1"/>
</dbReference>
<reference evidence="5" key="2">
    <citation type="submission" date="2024-06" db="UniProtKB">
        <authorList>
            <consortium name="EnsemblMetazoa"/>
        </authorList>
    </citation>
    <scope>IDENTIFICATION</scope>
</reference>
<evidence type="ECO:0000256" key="1">
    <source>
        <dbReference type="ARBA" id="ARBA00022737"/>
    </source>
</evidence>
<reference evidence="6" key="1">
    <citation type="journal article" date="2010" name="Nature">
        <title>The Amphimedon queenslandica genome and the evolution of animal complexity.</title>
        <authorList>
            <person name="Srivastava M."/>
            <person name="Simakov O."/>
            <person name="Chapman J."/>
            <person name="Fahey B."/>
            <person name="Gauthier M.E."/>
            <person name="Mitros T."/>
            <person name="Richards G.S."/>
            <person name="Conaco C."/>
            <person name="Dacre M."/>
            <person name="Hellsten U."/>
            <person name="Larroux C."/>
            <person name="Putnam N.H."/>
            <person name="Stanke M."/>
            <person name="Adamska M."/>
            <person name="Darling A."/>
            <person name="Degnan S.M."/>
            <person name="Oakley T.H."/>
            <person name="Plachetzki D.C."/>
            <person name="Zhai Y."/>
            <person name="Adamski M."/>
            <person name="Calcino A."/>
            <person name="Cummins S.F."/>
            <person name="Goodstein D.M."/>
            <person name="Harris C."/>
            <person name="Jackson D.J."/>
            <person name="Leys S.P."/>
            <person name="Shu S."/>
            <person name="Woodcroft B.J."/>
            <person name="Vervoort M."/>
            <person name="Kosik K.S."/>
            <person name="Manning G."/>
            <person name="Degnan B.M."/>
            <person name="Rokhsar D.S."/>
        </authorList>
    </citation>
    <scope>NUCLEOTIDE SEQUENCE [LARGE SCALE GENOMIC DNA]</scope>
</reference>
<sequence>MSTKPEELKRAFDRELNISDFQLVWKKASVLSGRWDSMAIMLGLSPNKLYEIEAGGKPPRTCFWKVFDCWLKKDYDYKSHGVPTLRMLCNSIKSSSGGADPALADEIAKEYTINLTSNGEATTSPVHASSSKEATPTSELPVPTSPQSESSVVYVKKKSIEYSPKNLTQMIGDLKEVYLDNMHFTKKSFCSIDVSEVIDFIQDYTELLLSPRFQKPLMIESIEKEFDHVKTMNQLFKTLRKYVSWFNFELVVNQYLIEVQHSDINITDNKKWNALDHSAKSGNMKLVQYLINNHQLPLTSFALLQAVRSTKLSLIKLLVNEYKLDPQFKDSDGMQAVHCAAQVGAIDVLEYLVKDCGCDLDRVGGPYNNNVFQFSTTRGHFSFIKYIINNYPQYTSLLHSTDDNDTLPIHYACASGVIQLVTFLIDVMKCDVTTKNKINYTCVTEACSSDNLDLLKLLIKQYNLNPRIFSIGSSQEIAVAYGHVHILEWLRQEYHINVASFKNGALPFYAAQYNRLYCLKHLLNNYSFDINATDPFNDTQSTLLHIACQKGHVAIVLYLTSLPQCDVSAKTSNGSTVLHLSCKSRSLPILKHLVEEHQLDLTIKDYNGMAPVHVACEEGSLSIVKYIIDHSPLSLDMTDSFGRTPLLIAAFSKNLPIIRYLNSKNCNISILDDKGFNVIHISAKGGSLDILRFFIDGRYCNPDITDAFGRTPLYLSAQEGHLEIVEYLLDSPSYNKPRVELVDKPDSNGNTALHAACSQGHPDIVSTIAGAYKSLNIDIYSINEKRQTPLHLAAANGHVNTVVSLLSATTGTRNHEKLLGAVDGDGCSPLHLACQNGHYRMTLYLSEVYPANVYSVNNNEEGLLHGAAESGNKDLIQFLVESHGLDPESQDKDGVTCLHIIAKQGDKEIYEYLVPRVRNNPTPKDKAGRSPLHYASRHYEMSVYLIQCFNIH</sequence>
<dbReference type="AlphaFoldDB" id="A0AAN0JT42"/>
<dbReference type="Pfam" id="PF00023">
    <property type="entry name" value="Ank"/>
    <property type="match status" value="1"/>
</dbReference>
<keyword evidence="2 3" id="KW-0040">ANK repeat</keyword>
<keyword evidence="1" id="KW-0677">Repeat</keyword>
<dbReference type="Gene3D" id="1.25.40.20">
    <property type="entry name" value="Ankyrin repeat-containing domain"/>
    <property type="match status" value="5"/>
</dbReference>
<dbReference type="InterPro" id="IPR036770">
    <property type="entry name" value="Ankyrin_rpt-contain_sf"/>
</dbReference>
<evidence type="ECO:0000313" key="5">
    <source>
        <dbReference type="EnsemblMetazoa" id="XP_019860064.1"/>
    </source>
</evidence>
<evidence type="ECO:0000256" key="2">
    <source>
        <dbReference type="ARBA" id="ARBA00023043"/>
    </source>
</evidence>
<feature type="compositionally biased region" description="Polar residues" evidence="4">
    <location>
        <begin position="119"/>
        <end position="138"/>
    </location>
</feature>
<dbReference type="PANTHER" id="PTHR24198">
    <property type="entry name" value="ANKYRIN REPEAT AND PROTEIN KINASE DOMAIN-CONTAINING PROTEIN"/>
    <property type="match status" value="1"/>
</dbReference>
<dbReference type="InterPro" id="IPR002110">
    <property type="entry name" value="Ankyrin_rpt"/>
</dbReference>
<evidence type="ECO:0008006" key="7">
    <source>
        <dbReference type="Google" id="ProtNLM"/>
    </source>
</evidence>
<evidence type="ECO:0000256" key="4">
    <source>
        <dbReference type="SAM" id="MobiDB-lite"/>
    </source>
</evidence>
<name>A0AAN0JT42_AMPQE</name>
<dbReference type="KEGG" id="aqu:109588332"/>
<organism evidence="5 6">
    <name type="scientific">Amphimedon queenslandica</name>
    <name type="common">Sponge</name>
    <dbReference type="NCBI Taxonomy" id="400682"/>
    <lineage>
        <taxon>Eukaryota</taxon>
        <taxon>Metazoa</taxon>
        <taxon>Porifera</taxon>
        <taxon>Demospongiae</taxon>
        <taxon>Heteroscleromorpha</taxon>
        <taxon>Haplosclerida</taxon>
        <taxon>Niphatidae</taxon>
        <taxon>Amphimedon</taxon>
    </lineage>
</organism>
<feature type="repeat" description="ANK" evidence="3">
    <location>
        <begin position="785"/>
        <end position="806"/>
    </location>
</feature>